<keyword evidence="2" id="KW-0813">Transport</keyword>
<feature type="transmembrane region" description="Helical" evidence="7">
    <location>
        <begin position="59"/>
        <end position="86"/>
    </location>
</feature>
<dbReference type="PRINTS" id="PR01036">
    <property type="entry name" value="TCRTETB"/>
</dbReference>
<dbReference type="GO" id="GO:0005886">
    <property type="term" value="C:plasma membrane"/>
    <property type="evidence" value="ECO:0007669"/>
    <property type="project" value="UniProtKB-SubCell"/>
</dbReference>
<gene>
    <name evidence="9" type="ORF">SAMN05421748_105227</name>
</gene>
<feature type="domain" description="Major facilitator superfamily (MFS) profile" evidence="8">
    <location>
        <begin position="61"/>
        <end position="519"/>
    </location>
</feature>
<sequence length="536" mass="55249">MIRNTGSAYPENLVRFCYLEEADLPFRIFFLVVRGVFMSHSSPVADRVIEPDLLSGRKWLALAFIVVAQLMVVLDATIVNIALPAAQVDLRFGDHDRQWIVTAYALAFGSLLLLGGRLADLFGQKRAFLIGLAGFALASALGGVAPSFGVLVAARAAQGAFGALLAPAALALITTTFTDSKERTKAFSIFGAVAASGGAIGLLLGGVLTEYLSWRWCMFVNIIFAVAAIVGAAALLPRAVRTARPRFDVAGVLTVTLGLVAIVYGFARAESAGWSDALTLGALAVGVVLVAVFVLVEHRVAHPLLPLRVVLDRDRGGAMLVLGLLSVGLFGLFLFLTYYLQITLGFSALMTGVAFVPFPLSIIVSANVVGSVVLPRIGARLAVVIGSLASAAGLLILQALSVDGSYAAVVLPALVVIGLGVGLTFSAAISTGTLGVDAGDVGVASAAVNMVQQVGGSIGTALLSSVYGGAVLRYVQANEGSDDLANAAAVHGYHVTFAVSAVALLATALAGGLLIRRVRDRSTTAAEHTGAAVVMH</sequence>
<evidence type="ECO:0000256" key="4">
    <source>
        <dbReference type="ARBA" id="ARBA00022692"/>
    </source>
</evidence>
<dbReference type="InterPro" id="IPR011701">
    <property type="entry name" value="MFS"/>
</dbReference>
<dbReference type="InterPro" id="IPR036259">
    <property type="entry name" value="MFS_trans_sf"/>
</dbReference>
<evidence type="ECO:0000256" key="5">
    <source>
        <dbReference type="ARBA" id="ARBA00022989"/>
    </source>
</evidence>
<feature type="transmembrane region" description="Helical" evidence="7">
    <location>
        <begin position="156"/>
        <end position="174"/>
    </location>
</feature>
<dbReference type="AlphaFoldDB" id="A0A285HRY1"/>
<evidence type="ECO:0000259" key="8">
    <source>
        <dbReference type="PROSITE" id="PS50850"/>
    </source>
</evidence>
<dbReference type="Proteomes" id="UP000219612">
    <property type="component" value="Unassembled WGS sequence"/>
</dbReference>
<evidence type="ECO:0000256" key="1">
    <source>
        <dbReference type="ARBA" id="ARBA00004651"/>
    </source>
</evidence>
<accession>A0A285HRY1</accession>
<comment type="subcellular location">
    <subcellularLocation>
        <location evidence="1">Cell membrane</location>
        <topology evidence="1">Multi-pass membrane protein</topology>
    </subcellularLocation>
</comment>
<keyword evidence="10" id="KW-1185">Reference proteome</keyword>
<dbReference type="CDD" id="cd17321">
    <property type="entry name" value="MFS_MMR_MDR_like"/>
    <property type="match status" value="1"/>
</dbReference>
<keyword evidence="5 7" id="KW-1133">Transmembrane helix</keyword>
<evidence type="ECO:0000313" key="10">
    <source>
        <dbReference type="Proteomes" id="UP000219612"/>
    </source>
</evidence>
<dbReference type="PROSITE" id="PS50850">
    <property type="entry name" value="MFS"/>
    <property type="match status" value="1"/>
</dbReference>
<feature type="transmembrane region" description="Helical" evidence="7">
    <location>
        <begin position="247"/>
        <end position="266"/>
    </location>
</feature>
<dbReference type="NCBIfam" id="TIGR00711">
    <property type="entry name" value="efflux_EmrB"/>
    <property type="match status" value="1"/>
</dbReference>
<feature type="transmembrane region" description="Helical" evidence="7">
    <location>
        <begin position="186"/>
        <end position="207"/>
    </location>
</feature>
<keyword evidence="4 7" id="KW-0812">Transmembrane</keyword>
<feature type="transmembrane region" description="Helical" evidence="7">
    <location>
        <begin position="98"/>
        <end position="115"/>
    </location>
</feature>
<organism evidence="9 10">
    <name type="scientific">Paractinoplanes atraurantiacus</name>
    <dbReference type="NCBI Taxonomy" id="1036182"/>
    <lineage>
        <taxon>Bacteria</taxon>
        <taxon>Bacillati</taxon>
        <taxon>Actinomycetota</taxon>
        <taxon>Actinomycetes</taxon>
        <taxon>Micromonosporales</taxon>
        <taxon>Micromonosporaceae</taxon>
        <taxon>Paractinoplanes</taxon>
    </lineage>
</organism>
<dbReference type="SUPFAM" id="SSF103473">
    <property type="entry name" value="MFS general substrate transporter"/>
    <property type="match status" value="1"/>
</dbReference>
<keyword evidence="3" id="KW-1003">Cell membrane</keyword>
<evidence type="ECO:0000256" key="6">
    <source>
        <dbReference type="ARBA" id="ARBA00023136"/>
    </source>
</evidence>
<proteinExistence type="predicted"/>
<dbReference type="InterPro" id="IPR004638">
    <property type="entry name" value="EmrB-like"/>
</dbReference>
<dbReference type="Gene3D" id="1.20.1720.10">
    <property type="entry name" value="Multidrug resistance protein D"/>
    <property type="match status" value="1"/>
</dbReference>
<feature type="transmembrane region" description="Helical" evidence="7">
    <location>
        <begin position="127"/>
        <end position="150"/>
    </location>
</feature>
<feature type="transmembrane region" description="Helical" evidence="7">
    <location>
        <begin position="278"/>
        <end position="296"/>
    </location>
</feature>
<dbReference type="InterPro" id="IPR020846">
    <property type="entry name" value="MFS_dom"/>
</dbReference>
<evidence type="ECO:0000256" key="7">
    <source>
        <dbReference type="SAM" id="Phobius"/>
    </source>
</evidence>
<reference evidence="9 10" key="1">
    <citation type="submission" date="2017-09" db="EMBL/GenBank/DDBJ databases">
        <authorList>
            <person name="Ehlers B."/>
            <person name="Leendertz F.H."/>
        </authorList>
    </citation>
    <scope>NUCLEOTIDE SEQUENCE [LARGE SCALE GENOMIC DNA]</scope>
    <source>
        <strain evidence="9 10">CGMCC 4.6857</strain>
    </source>
</reference>
<dbReference type="EMBL" id="OBDY01000005">
    <property type="protein sequence ID" value="SNY38478.1"/>
    <property type="molecule type" value="Genomic_DNA"/>
</dbReference>
<evidence type="ECO:0000313" key="9">
    <source>
        <dbReference type="EMBL" id="SNY38478.1"/>
    </source>
</evidence>
<name>A0A285HRY1_9ACTN</name>
<feature type="transmembrane region" description="Helical" evidence="7">
    <location>
        <begin position="317"/>
        <end position="340"/>
    </location>
</feature>
<dbReference type="Gene3D" id="1.20.1250.20">
    <property type="entry name" value="MFS general substrate transporter like domains"/>
    <property type="match status" value="1"/>
</dbReference>
<feature type="transmembrane region" description="Helical" evidence="7">
    <location>
        <begin position="495"/>
        <end position="515"/>
    </location>
</feature>
<keyword evidence="6 7" id="KW-0472">Membrane</keyword>
<feature type="transmembrane region" description="Helical" evidence="7">
    <location>
        <begin position="213"/>
        <end position="235"/>
    </location>
</feature>
<feature type="transmembrane region" description="Helical" evidence="7">
    <location>
        <begin position="406"/>
        <end position="429"/>
    </location>
</feature>
<dbReference type="PANTHER" id="PTHR42718">
    <property type="entry name" value="MAJOR FACILITATOR SUPERFAMILY MULTIDRUG TRANSPORTER MFSC"/>
    <property type="match status" value="1"/>
</dbReference>
<feature type="transmembrane region" description="Helical" evidence="7">
    <location>
        <begin position="346"/>
        <end position="369"/>
    </location>
</feature>
<feature type="transmembrane region" description="Helical" evidence="7">
    <location>
        <begin position="381"/>
        <end position="400"/>
    </location>
</feature>
<feature type="transmembrane region" description="Helical" evidence="7">
    <location>
        <begin position="454"/>
        <end position="475"/>
    </location>
</feature>
<dbReference type="Pfam" id="PF07690">
    <property type="entry name" value="MFS_1"/>
    <property type="match status" value="1"/>
</dbReference>
<evidence type="ECO:0000256" key="3">
    <source>
        <dbReference type="ARBA" id="ARBA00022475"/>
    </source>
</evidence>
<dbReference type="PANTHER" id="PTHR42718:SF46">
    <property type="entry name" value="BLR6921 PROTEIN"/>
    <property type="match status" value="1"/>
</dbReference>
<dbReference type="GO" id="GO:0022857">
    <property type="term" value="F:transmembrane transporter activity"/>
    <property type="evidence" value="ECO:0007669"/>
    <property type="project" value="InterPro"/>
</dbReference>
<evidence type="ECO:0000256" key="2">
    <source>
        <dbReference type="ARBA" id="ARBA00022448"/>
    </source>
</evidence>
<protein>
    <submittedName>
        <fullName evidence="9">Drug resistance transporter, EmrB/QacA subfamily</fullName>
    </submittedName>
</protein>